<sequence>MEEKMEFSGKDIWKPIRFGTGVDIKVEKIFSWGDFLKVFVHPLFHFPNKPTDFSEIAGEYCKRTREVARELLQGISKKALGLEKNYIAKAMDLKSGLQLFVSNGSNLYPPCPQPELAMGIPAHTDHGLLIFLIENEIGGLQIRYNGKWFHVDPPPNSFLVNTGDHLQVLRNGKYKIIMHRAVVNNKATRISIAVPHGLSLDIAVSSAPELVESESRPAAYLPMKYKDYMDLQLDGKPYLDHIQLPFNSNLDLVCSPYLTSSTYRALMSSLHSKLMWGKISMVWDLTDPSSPHITGTIELAKSRAVIGISNSISPLGDVNNLTSQDSTSTYSTSTRMLSIHENYPLRDSLLHSTYDCRTFSRWHPLPINLCRLLPRPSASSPLDNKAHPMANTSQAPDLEGLHYEIHELILPPLNAPISQVLTKIKHEEFFKWPRKIKTDTRKRNRNKYCEFHRVNTEDYFQLKEQIADLVKKGYLRKYVTDHLPLDSPRRRYGNNRLTTGDIRVIHGRFRFGRCSSSSRKNHAISTHGLAEEEIYNLSSPFVDAHPPITFNNDDLKGLHLPNDDALVVLVVIAKFNV</sequence>
<organism evidence="4 5">
    <name type="scientific">Actinidia rufa</name>
    <dbReference type="NCBI Taxonomy" id="165716"/>
    <lineage>
        <taxon>Eukaryota</taxon>
        <taxon>Viridiplantae</taxon>
        <taxon>Streptophyta</taxon>
        <taxon>Embryophyta</taxon>
        <taxon>Tracheophyta</taxon>
        <taxon>Spermatophyta</taxon>
        <taxon>Magnoliopsida</taxon>
        <taxon>eudicotyledons</taxon>
        <taxon>Gunneridae</taxon>
        <taxon>Pentapetalae</taxon>
        <taxon>asterids</taxon>
        <taxon>Ericales</taxon>
        <taxon>Actinidiaceae</taxon>
        <taxon>Actinidia</taxon>
    </lineage>
</organism>
<dbReference type="Proteomes" id="UP000585474">
    <property type="component" value="Unassembled WGS sequence"/>
</dbReference>
<dbReference type="GO" id="GO:0046872">
    <property type="term" value="F:metal ion binding"/>
    <property type="evidence" value="ECO:0007669"/>
    <property type="project" value="UniProtKB-KW"/>
</dbReference>
<feature type="domain" description="Fe2OG dioxygenase" evidence="3">
    <location>
        <begin position="99"/>
        <end position="198"/>
    </location>
</feature>
<evidence type="ECO:0000256" key="2">
    <source>
        <dbReference type="ARBA" id="ARBA00023004"/>
    </source>
</evidence>
<dbReference type="PANTHER" id="PTHR47991">
    <property type="entry name" value="OXOGLUTARATE/IRON-DEPENDENT DIOXYGENASE"/>
    <property type="match status" value="1"/>
</dbReference>
<dbReference type="OrthoDB" id="288590at2759"/>
<dbReference type="SUPFAM" id="SSF51197">
    <property type="entry name" value="Clavaminate synthase-like"/>
    <property type="match status" value="1"/>
</dbReference>
<keyword evidence="1" id="KW-0479">Metal-binding</keyword>
<dbReference type="Pfam" id="PF03171">
    <property type="entry name" value="2OG-FeII_Oxy"/>
    <property type="match status" value="1"/>
</dbReference>
<keyword evidence="5" id="KW-1185">Reference proteome</keyword>
<name>A0A7J0DH13_9ERIC</name>
<dbReference type="PROSITE" id="PS51471">
    <property type="entry name" value="FE2OG_OXY"/>
    <property type="match status" value="1"/>
</dbReference>
<evidence type="ECO:0000259" key="3">
    <source>
        <dbReference type="PROSITE" id="PS51471"/>
    </source>
</evidence>
<accession>A0A7J0DH13</accession>
<dbReference type="EMBL" id="BJWL01000222">
    <property type="protein sequence ID" value="GFS35114.1"/>
    <property type="molecule type" value="Genomic_DNA"/>
</dbReference>
<evidence type="ECO:0000313" key="4">
    <source>
        <dbReference type="EMBL" id="GFS35114.1"/>
    </source>
</evidence>
<dbReference type="InterPro" id="IPR027443">
    <property type="entry name" value="IPNS-like_sf"/>
</dbReference>
<dbReference type="InterPro" id="IPR044861">
    <property type="entry name" value="IPNS-like_FE2OG_OXY"/>
</dbReference>
<dbReference type="Gene3D" id="2.60.120.330">
    <property type="entry name" value="B-lactam Antibiotic, Isopenicillin N Synthase, Chain"/>
    <property type="match status" value="1"/>
</dbReference>
<dbReference type="AlphaFoldDB" id="A0A7J0DH13"/>
<reference evidence="5" key="1">
    <citation type="submission" date="2019-07" db="EMBL/GenBank/DDBJ databases">
        <title>De Novo Assembly of kiwifruit Actinidia rufa.</title>
        <authorList>
            <person name="Sugita-Konishi S."/>
            <person name="Sato K."/>
            <person name="Mori E."/>
            <person name="Abe Y."/>
            <person name="Kisaki G."/>
            <person name="Hamano K."/>
            <person name="Suezawa K."/>
            <person name="Otani M."/>
            <person name="Fukuda T."/>
            <person name="Manabe T."/>
            <person name="Gomi K."/>
            <person name="Tabuchi M."/>
            <person name="Akimitsu K."/>
            <person name="Kataoka I."/>
        </authorList>
    </citation>
    <scope>NUCLEOTIDE SEQUENCE [LARGE SCALE GENOMIC DNA]</scope>
    <source>
        <strain evidence="5">cv. Fuchu</strain>
    </source>
</reference>
<dbReference type="InterPro" id="IPR005123">
    <property type="entry name" value="Oxoglu/Fe-dep_dioxygenase_dom"/>
</dbReference>
<gene>
    <name evidence="4" type="ORF">Acr_00g0037940</name>
</gene>
<comment type="caution">
    <text evidence="4">The sequence shown here is derived from an EMBL/GenBank/DDBJ whole genome shotgun (WGS) entry which is preliminary data.</text>
</comment>
<protein>
    <recommendedName>
        <fullName evidence="3">Fe2OG dioxygenase domain-containing protein</fullName>
    </recommendedName>
</protein>
<keyword evidence="2" id="KW-0408">Iron</keyword>
<proteinExistence type="predicted"/>
<evidence type="ECO:0000256" key="1">
    <source>
        <dbReference type="ARBA" id="ARBA00022723"/>
    </source>
</evidence>
<evidence type="ECO:0000313" key="5">
    <source>
        <dbReference type="Proteomes" id="UP000585474"/>
    </source>
</evidence>
<dbReference type="InterPro" id="IPR050295">
    <property type="entry name" value="Plant_2OG-oxidoreductases"/>
</dbReference>